<dbReference type="EMBL" id="QQNA01000076">
    <property type="protein sequence ID" value="RDG38072.1"/>
    <property type="molecule type" value="Genomic_DNA"/>
</dbReference>
<dbReference type="OrthoDB" id="4569196at2"/>
<feature type="domain" description="HTH merR-type" evidence="2">
    <location>
        <begin position="19"/>
        <end position="88"/>
    </location>
</feature>
<dbReference type="Proteomes" id="UP000253741">
    <property type="component" value="Unassembled WGS sequence"/>
</dbReference>
<evidence type="ECO:0000259" key="2">
    <source>
        <dbReference type="PROSITE" id="PS50937"/>
    </source>
</evidence>
<keyword evidence="1" id="KW-0238">DNA-binding</keyword>
<dbReference type="SUPFAM" id="SSF46955">
    <property type="entry name" value="Putative DNA-binding domain"/>
    <property type="match status" value="1"/>
</dbReference>
<dbReference type="CDD" id="cd00592">
    <property type="entry name" value="HTH_MerR-like"/>
    <property type="match status" value="1"/>
</dbReference>
<accession>A0A370BBP5</accession>
<dbReference type="PROSITE" id="PS50937">
    <property type="entry name" value="HTH_MERR_2"/>
    <property type="match status" value="1"/>
</dbReference>
<dbReference type="PANTHER" id="PTHR30204:SF93">
    <property type="entry name" value="HTH MERR-TYPE DOMAIN-CONTAINING PROTEIN"/>
    <property type="match status" value="1"/>
</dbReference>
<proteinExistence type="predicted"/>
<evidence type="ECO:0000256" key="1">
    <source>
        <dbReference type="ARBA" id="ARBA00023125"/>
    </source>
</evidence>
<dbReference type="InterPro" id="IPR000551">
    <property type="entry name" value="MerR-type_HTH_dom"/>
</dbReference>
<organism evidence="3 4">
    <name type="scientific">Streptomyces corynorhini</name>
    <dbReference type="NCBI Taxonomy" id="2282652"/>
    <lineage>
        <taxon>Bacteria</taxon>
        <taxon>Bacillati</taxon>
        <taxon>Actinomycetota</taxon>
        <taxon>Actinomycetes</taxon>
        <taxon>Kitasatosporales</taxon>
        <taxon>Streptomycetaceae</taxon>
        <taxon>Streptomyces</taxon>
    </lineage>
</organism>
<dbReference type="Gene3D" id="1.10.1660.10">
    <property type="match status" value="1"/>
</dbReference>
<name>A0A370BBP5_9ACTN</name>
<protein>
    <submittedName>
        <fullName evidence="3">MerR family transcriptional regulator</fullName>
    </submittedName>
</protein>
<dbReference type="PANTHER" id="PTHR30204">
    <property type="entry name" value="REDOX-CYCLING DRUG-SENSING TRANSCRIPTIONAL ACTIVATOR SOXR"/>
    <property type="match status" value="1"/>
</dbReference>
<evidence type="ECO:0000313" key="3">
    <source>
        <dbReference type="EMBL" id="RDG38072.1"/>
    </source>
</evidence>
<dbReference type="GO" id="GO:0003700">
    <property type="term" value="F:DNA-binding transcription factor activity"/>
    <property type="evidence" value="ECO:0007669"/>
    <property type="project" value="InterPro"/>
</dbReference>
<gene>
    <name evidence="3" type="ORF">DVH02_11145</name>
</gene>
<dbReference type="SMART" id="SM00422">
    <property type="entry name" value="HTH_MERR"/>
    <property type="match status" value="1"/>
</dbReference>
<evidence type="ECO:0000313" key="4">
    <source>
        <dbReference type="Proteomes" id="UP000253741"/>
    </source>
</evidence>
<keyword evidence="4" id="KW-1185">Reference proteome</keyword>
<dbReference type="PRINTS" id="PR00040">
    <property type="entry name" value="HTHMERR"/>
</dbReference>
<dbReference type="AlphaFoldDB" id="A0A370BBP5"/>
<comment type="caution">
    <text evidence="3">The sequence shown here is derived from an EMBL/GenBank/DDBJ whole genome shotgun (WGS) entry which is preliminary data.</text>
</comment>
<dbReference type="InterPro" id="IPR047057">
    <property type="entry name" value="MerR_fam"/>
</dbReference>
<dbReference type="InterPro" id="IPR009061">
    <property type="entry name" value="DNA-bd_dom_put_sf"/>
</dbReference>
<sequence length="260" mass="28674">MAPRRCRRSTDIRRGPAVAWSTSQLAELAGTTLKTVRHYHKLGLLEEPARSANGYKRYGVTHLVRVMSIRRLTDLGVPLADIPSMEAAEGRPEQILRALDAELAADIDRRQRMRREIAAVLDEGVSLGLPADFGAAAADLPRAEQSLLLAYSSILTPTAMALIKEQYSRPRDDVAEEFQNLPADAPEDARRRLARCLVAGARAQQEAHPFIKDLDAASRRDGALARSVVAQALVEFYNEAQLDVLRRLHALLEAEDPDAP</sequence>
<dbReference type="Pfam" id="PF13411">
    <property type="entry name" value="MerR_1"/>
    <property type="match status" value="1"/>
</dbReference>
<reference evidence="3 4" key="1">
    <citation type="submission" date="2018-07" db="EMBL/GenBank/DDBJ databases">
        <title>Streptomyces species from bats.</title>
        <authorList>
            <person name="Dunlap C."/>
        </authorList>
    </citation>
    <scope>NUCLEOTIDE SEQUENCE [LARGE SCALE GENOMIC DNA]</scope>
    <source>
        <strain evidence="3 4">AC230</strain>
    </source>
</reference>
<dbReference type="GO" id="GO:0003677">
    <property type="term" value="F:DNA binding"/>
    <property type="evidence" value="ECO:0007669"/>
    <property type="project" value="UniProtKB-KW"/>
</dbReference>